<dbReference type="InterPro" id="IPR012373">
    <property type="entry name" value="Ferrdict_sens_TM"/>
</dbReference>
<dbReference type="Pfam" id="PF04773">
    <property type="entry name" value="FecR"/>
    <property type="match status" value="1"/>
</dbReference>
<dbReference type="InterPro" id="IPR006860">
    <property type="entry name" value="FecR"/>
</dbReference>
<dbReference type="InterPro" id="IPR032623">
    <property type="entry name" value="FecR_N"/>
</dbReference>
<dbReference type="OrthoDB" id="1100567at2"/>
<dbReference type="RefSeq" id="WP_119554212.1">
    <property type="nucleotide sequence ID" value="NZ_QXMN01000016.1"/>
</dbReference>
<evidence type="ECO:0000313" key="4">
    <source>
        <dbReference type="Proteomes" id="UP000265619"/>
    </source>
</evidence>
<evidence type="ECO:0000313" key="3">
    <source>
        <dbReference type="EMBL" id="RIX79310.1"/>
    </source>
</evidence>
<comment type="caution">
    <text evidence="3">The sequence shown here is derived from an EMBL/GenBank/DDBJ whole genome shotgun (WGS) entry which is preliminary data.</text>
</comment>
<name>A0A9X8D4C8_9BURK</name>
<dbReference type="EMBL" id="QXMN01000016">
    <property type="protein sequence ID" value="RIX79310.1"/>
    <property type="molecule type" value="Genomic_DNA"/>
</dbReference>
<dbReference type="AlphaFoldDB" id="A0A9X8D4C8"/>
<dbReference type="PANTHER" id="PTHR30273:SF2">
    <property type="entry name" value="PROTEIN FECR"/>
    <property type="match status" value="1"/>
</dbReference>
<proteinExistence type="predicted"/>
<gene>
    <name evidence="3" type="ORF">D3H34_14490</name>
</gene>
<dbReference type="PANTHER" id="PTHR30273">
    <property type="entry name" value="PERIPLASMIC SIGNAL SENSOR AND SIGMA FACTOR ACTIVATOR FECR-RELATED"/>
    <property type="match status" value="1"/>
</dbReference>
<accession>A0A9X8D4C8</accession>
<keyword evidence="4" id="KW-1185">Reference proteome</keyword>
<dbReference type="Gene3D" id="2.60.120.1440">
    <property type="match status" value="1"/>
</dbReference>
<reference evidence="3 4" key="1">
    <citation type="submission" date="2018-09" db="EMBL/GenBank/DDBJ databases">
        <title>Acidovorax cavernicola nov. sp. isolated from Gruta de las Maravillas (Aracena, Spain).</title>
        <authorList>
            <person name="Jurado V."/>
            <person name="Gutierrez-Patricio S."/>
            <person name="Gonzalez-Pimentel J.L."/>
            <person name="Miller A.Z."/>
            <person name="Laiz L."/>
            <person name="Saiz-Jimenez C."/>
        </authorList>
    </citation>
    <scope>NUCLEOTIDE SEQUENCE [LARGE SCALE GENOMIC DNA]</scope>
    <source>
        <strain evidence="3 4">1011MAR4D40.2</strain>
    </source>
</reference>
<dbReference type="GO" id="GO:0016989">
    <property type="term" value="F:sigma factor antagonist activity"/>
    <property type="evidence" value="ECO:0007669"/>
    <property type="project" value="TreeGrafter"/>
</dbReference>
<organism evidence="3 4">
    <name type="scientific">Acidovorax cavernicola</name>
    <dbReference type="NCBI Taxonomy" id="1675792"/>
    <lineage>
        <taxon>Bacteria</taxon>
        <taxon>Pseudomonadati</taxon>
        <taxon>Pseudomonadota</taxon>
        <taxon>Betaproteobacteria</taxon>
        <taxon>Burkholderiales</taxon>
        <taxon>Comamonadaceae</taxon>
        <taxon>Acidovorax</taxon>
    </lineage>
</organism>
<dbReference type="Pfam" id="PF16220">
    <property type="entry name" value="DUF4880"/>
    <property type="match status" value="1"/>
</dbReference>
<feature type="domain" description="FecR N-terminal" evidence="2">
    <location>
        <begin position="19"/>
        <end position="59"/>
    </location>
</feature>
<dbReference type="PIRSF" id="PIRSF018266">
    <property type="entry name" value="FecR"/>
    <property type="match status" value="1"/>
</dbReference>
<evidence type="ECO:0000259" key="1">
    <source>
        <dbReference type="Pfam" id="PF04773"/>
    </source>
</evidence>
<feature type="domain" description="FecR protein" evidence="1">
    <location>
        <begin position="121"/>
        <end position="215"/>
    </location>
</feature>
<evidence type="ECO:0000259" key="2">
    <source>
        <dbReference type="Pfam" id="PF16220"/>
    </source>
</evidence>
<dbReference type="Proteomes" id="UP000265619">
    <property type="component" value="Unassembled WGS sequence"/>
</dbReference>
<protein>
    <submittedName>
        <fullName evidence="3">DUF4880 domain-containing protein</fullName>
    </submittedName>
</protein>
<sequence>MSAVAQPSDASPIDPAVVQRAAQWMARLWSGEASEQDRAACERWRAQHPDHERAWRRLQGFDDKLHGAVPRDVASHALRAAPRRAQASRRRALQLLGLTVAVGGLAAAVRRTDGWQLVASDIGTRTGEIREITLPDGTRVVLSTATAIDVRFDARERRIVLRAGEILVTSAPDPATTHRPLRVQSREGTVEALGTRFTVRQDEASSRVAVFEGAIDVRPVRAATDSVRVDAGQRTVFFADSAQPPEAALDSATAWTRGVLVAEAMRVDEFVAELARFRPGLLRCAPEVAALRVTGVFSLHDTDRALQNLASALPVSLAYRTRYWVTVQAR</sequence>